<dbReference type="Gene3D" id="3.40.47.10">
    <property type="match status" value="1"/>
</dbReference>
<dbReference type="FunFam" id="3.10.129.110:FF:000001">
    <property type="entry name" value="Sterigmatocystin biosynthesis polyketide synthase"/>
    <property type="match status" value="1"/>
</dbReference>
<dbReference type="Gene3D" id="1.10.1200.10">
    <property type="entry name" value="ACP-like"/>
    <property type="match status" value="2"/>
</dbReference>
<dbReference type="InterPro" id="IPR030918">
    <property type="entry name" value="PT_fungal_PKS"/>
</dbReference>
<feature type="domain" description="Carrier" evidence="7">
    <location>
        <begin position="1655"/>
        <end position="1732"/>
    </location>
</feature>
<dbReference type="GO" id="GO:0031177">
    <property type="term" value="F:phosphopantetheine binding"/>
    <property type="evidence" value="ECO:0007669"/>
    <property type="project" value="InterPro"/>
</dbReference>
<dbReference type="Gene3D" id="3.40.366.10">
    <property type="entry name" value="Malonyl-Coenzyme A Acyl Carrier Protein, domain 2"/>
    <property type="match status" value="2"/>
</dbReference>
<dbReference type="GO" id="GO:0006633">
    <property type="term" value="P:fatty acid biosynthetic process"/>
    <property type="evidence" value="ECO:0007669"/>
    <property type="project" value="InterPro"/>
</dbReference>
<protein>
    <submittedName>
        <fullName evidence="11">Conidial yellow pigment biosynthesis polyketide synthase</fullName>
    </submittedName>
    <submittedName>
        <fullName evidence="10">Polyketide synthase 8</fullName>
    </submittedName>
</protein>
<feature type="compositionally biased region" description="Basic and acidic residues" evidence="6">
    <location>
        <begin position="346"/>
        <end position="363"/>
    </location>
</feature>
<accession>A0A1C1WY67</accession>
<dbReference type="InterPro" id="IPR029058">
    <property type="entry name" value="AB_hydrolase_fold"/>
</dbReference>
<feature type="region of interest" description="Disordered" evidence="6">
    <location>
        <begin position="1733"/>
        <end position="1757"/>
    </location>
</feature>
<dbReference type="PANTHER" id="PTHR43775:SF37">
    <property type="entry name" value="SI:DKEY-61P9.11"/>
    <property type="match status" value="1"/>
</dbReference>
<dbReference type="OrthoDB" id="329835at2759"/>
<dbReference type="InterPro" id="IPR049551">
    <property type="entry name" value="PKS_DH_C"/>
</dbReference>
<dbReference type="SUPFAM" id="SSF53901">
    <property type="entry name" value="Thiolase-like"/>
    <property type="match status" value="1"/>
</dbReference>
<dbReference type="PROSITE" id="PS52004">
    <property type="entry name" value="KS3_2"/>
    <property type="match status" value="1"/>
</dbReference>
<dbReference type="Pfam" id="PF00550">
    <property type="entry name" value="PP-binding"/>
    <property type="match status" value="2"/>
</dbReference>
<reference evidence="11 12" key="2">
    <citation type="submission" date="2017-09" db="EMBL/GenBank/DDBJ databases">
        <title>Polyketide synthases of a Diaporthe helianthi virulent isolate.</title>
        <authorList>
            <person name="Baroncelli R."/>
        </authorList>
    </citation>
    <scope>NUCLEOTIDE SEQUENCE [LARGE SCALE GENOMIC DNA]</scope>
    <source>
        <strain evidence="11 12">7/96</strain>
    </source>
</reference>
<dbReference type="Pfam" id="PF22621">
    <property type="entry name" value="CurL-like_PKS_C"/>
    <property type="match status" value="1"/>
</dbReference>
<reference evidence="10" key="1">
    <citation type="submission" date="2015-04" db="EMBL/GenBank/DDBJ databases">
        <title>Dhpks1, a gene encoding a polyketide synthase of the phytopathogenic fungus Diaporthe helianthi is required to trigger sunflower stem canker toxin-mediated disease.</title>
        <authorList>
            <person name="Maimone Mancarello A.B."/>
            <person name="Pane C."/>
            <person name="Ruocco M."/>
            <person name="Cacciola S.O."/>
            <person name="Firrao G."/>
            <person name="Magnano Di San Lio G."/>
            <person name="Baroncelli R."/>
            <person name="Vannacci G."/>
            <person name="Vergara M."/>
            <person name="Scala F."/>
        </authorList>
    </citation>
    <scope>NUCLEOTIDE SEQUENCE</scope>
    <source>
        <strain evidence="10">7/96</strain>
    </source>
</reference>
<dbReference type="PROSITE" id="PS00606">
    <property type="entry name" value="KS3_1"/>
    <property type="match status" value="1"/>
</dbReference>
<dbReference type="STRING" id="158607.A0A1C1WY67"/>
<feature type="domain" description="PKS/mFAS DH" evidence="9">
    <location>
        <begin position="1298"/>
        <end position="1615"/>
    </location>
</feature>
<dbReference type="NCBIfam" id="TIGR04532">
    <property type="entry name" value="PT_fungal_PKS"/>
    <property type="match status" value="1"/>
</dbReference>
<dbReference type="SUPFAM" id="SSF53474">
    <property type="entry name" value="alpha/beta-Hydrolases"/>
    <property type="match status" value="1"/>
</dbReference>
<feature type="region of interest" description="Disordered" evidence="6">
    <location>
        <begin position="1270"/>
        <end position="1292"/>
    </location>
</feature>
<evidence type="ECO:0000259" key="8">
    <source>
        <dbReference type="PROSITE" id="PS52004"/>
    </source>
</evidence>
<dbReference type="PANTHER" id="PTHR43775">
    <property type="entry name" value="FATTY ACID SYNTHASE"/>
    <property type="match status" value="1"/>
</dbReference>
<evidence type="ECO:0000256" key="6">
    <source>
        <dbReference type="SAM" id="MobiDB-lite"/>
    </source>
</evidence>
<dbReference type="Pfam" id="PF16073">
    <property type="entry name" value="SAT"/>
    <property type="match status" value="1"/>
</dbReference>
<dbReference type="Gene3D" id="3.10.129.110">
    <property type="entry name" value="Polyketide synthase dehydratase"/>
    <property type="match status" value="1"/>
</dbReference>
<dbReference type="GO" id="GO:0044550">
    <property type="term" value="P:secondary metabolite biosynthetic process"/>
    <property type="evidence" value="ECO:0007669"/>
    <property type="project" value="UniProtKB-ARBA"/>
</dbReference>
<dbReference type="PROSITE" id="PS52019">
    <property type="entry name" value="PKS_MFAS_DH"/>
    <property type="match status" value="1"/>
</dbReference>
<dbReference type="Gene3D" id="3.30.70.3290">
    <property type="match status" value="1"/>
</dbReference>
<evidence type="ECO:0000256" key="2">
    <source>
        <dbReference type="ARBA" id="ARBA00022553"/>
    </source>
</evidence>
<keyword evidence="1" id="KW-0596">Phosphopantetheine</keyword>
<dbReference type="PROSITE" id="PS00012">
    <property type="entry name" value="PHOSPHOPANTETHEINE"/>
    <property type="match status" value="1"/>
</dbReference>
<dbReference type="InterPro" id="IPR020841">
    <property type="entry name" value="PKS_Beta-ketoAc_synthase_dom"/>
</dbReference>
<dbReference type="InterPro" id="IPR018201">
    <property type="entry name" value="Ketoacyl_synth_AS"/>
</dbReference>
<evidence type="ECO:0000259" key="7">
    <source>
        <dbReference type="PROSITE" id="PS50075"/>
    </source>
</evidence>
<keyword evidence="2" id="KW-0597">Phosphoprotein</keyword>
<dbReference type="EMBL" id="KR153178">
    <property type="protein sequence ID" value="ALP31892.1"/>
    <property type="molecule type" value="Genomic_DNA"/>
</dbReference>
<dbReference type="InterPro" id="IPR014030">
    <property type="entry name" value="Ketoacyl_synth_N"/>
</dbReference>
<feature type="active site" description="Proton donor; for dehydratase activity" evidence="5">
    <location>
        <position position="1528"/>
    </location>
</feature>
<dbReference type="Gene3D" id="3.40.50.1820">
    <property type="entry name" value="alpha/beta hydrolase"/>
    <property type="match status" value="1"/>
</dbReference>
<dbReference type="SMART" id="SM00827">
    <property type="entry name" value="PKS_AT"/>
    <property type="match status" value="1"/>
</dbReference>
<gene>
    <name evidence="10" type="primary">PKS8</name>
    <name evidence="11" type="ORF">DHEL01_v207371</name>
</gene>
<dbReference type="InterPro" id="IPR049900">
    <property type="entry name" value="PKS_mFAS_DH"/>
</dbReference>
<evidence type="ECO:0000256" key="5">
    <source>
        <dbReference type="PROSITE-ProRule" id="PRU01363"/>
    </source>
</evidence>
<feature type="region of interest" description="Disordered" evidence="6">
    <location>
        <begin position="344"/>
        <end position="363"/>
    </location>
</feature>
<name>A0A1C1WY67_DIAHE</name>
<evidence type="ECO:0000313" key="12">
    <source>
        <dbReference type="Proteomes" id="UP000094444"/>
    </source>
</evidence>
<dbReference type="InterPro" id="IPR006162">
    <property type="entry name" value="Ppantetheine_attach_site"/>
</dbReference>
<keyword evidence="4" id="KW-0511">Multifunctional enzyme</keyword>
<proteinExistence type="predicted"/>
<dbReference type="Pfam" id="PF02801">
    <property type="entry name" value="Ketoacyl-synt_C"/>
    <property type="match status" value="1"/>
</dbReference>
<evidence type="ECO:0000259" key="9">
    <source>
        <dbReference type="PROSITE" id="PS52019"/>
    </source>
</evidence>
<feature type="active site" description="Proton acceptor; for dehydratase activity" evidence="5">
    <location>
        <position position="1330"/>
    </location>
</feature>
<dbReference type="InterPro" id="IPR016039">
    <property type="entry name" value="Thiolase-like"/>
</dbReference>
<feature type="region of interest" description="N-terminal hotdog fold" evidence="5">
    <location>
        <begin position="1298"/>
        <end position="1438"/>
    </location>
</feature>
<evidence type="ECO:0000256" key="1">
    <source>
        <dbReference type="ARBA" id="ARBA00022450"/>
    </source>
</evidence>
<dbReference type="FunFam" id="3.40.366.10:FF:000002">
    <property type="entry name" value="Probable polyketide synthase 2"/>
    <property type="match status" value="1"/>
</dbReference>
<dbReference type="InterPro" id="IPR016036">
    <property type="entry name" value="Malonyl_transacylase_ACP-bd"/>
</dbReference>
<evidence type="ECO:0000313" key="11">
    <source>
        <dbReference type="EMBL" id="POS74239.1"/>
    </source>
</evidence>
<dbReference type="InterPro" id="IPR001031">
    <property type="entry name" value="Thioesterase"/>
</dbReference>
<dbReference type="PROSITE" id="PS50075">
    <property type="entry name" value="CARRIER"/>
    <property type="match status" value="2"/>
</dbReference>
<organism evidence="11 12">
    <name type="scientific">Diaporthe helianthi</name>
    <dbReference type="NCBI Taxonomy" id="158607"/>
    <lineage>
        <taxon>Eukaryota</taxon>
        <taxon>Fungi</taxon>
        <taxon>Dikarya</taxon>
        <taxon>Ascomycota</taxon>
        <taxon>Pezizomycotina</taxon>
        <taxon>Sordariomycetes</taxon>
        <taxon>Sordariomycetidae</taxon>
        <taxon>Diaporthales</taxon>
        <taxon>Diaporthaceae</taxon>
        <taxon>Diaporthe</taxon>
    </lineage>
</organism>
<dbReference type="SMART" id="SM00823">
    <property type="entry name" value="PKS_PP"/>
    <property type="match status" value="2"/>
</dbReference>
<dbReference type="InterPro" id="IPR050091">
    <property type="entry name" value="PKS_NRPS_Biosynth_Enz"/>
</dbReference>
<evidence type="ECO:0000256" key="4">
    <source>
        <dbReference type="ARBA" id="ARBA00023268"/>
    </source>
</evidence>
<feature type="domain" description="Carrier" evidence="7">
    <location>
        <begin position="1781"/>
        <end position="1855"/>
    </location>
</feature>
<dbReference type="InterPro" id="IPR032088">
    <property type="entry name" value="SAT"/>
</dbReference>
<dbReference type="InterPro" id="IPR009081">
    <property type="entry name" value="PP-bd_ACP"/>
</dbReference>
<dbReference type="InterPro" id="IPR014031">
    <property type="entry name" value="Ketoacyl_synth_C"/>
</dbReference>
<keyword evidence="12" id="KW-1185">Reference proteome</keyword>
<dbReference type="Proteomes" id="UP000094444">
    <property type="component" value="Unassembled WGS sequence"/>
</dbReference>
<feature type="region of interest" description="C-terminal hotdog fold" evidence="5">
    <location>
        <begin position="1466"/>
        <end position="1615"/>
    </location>
</feature>
<keyword evidence="3" id="KW-0808">Transferase</keyword>
<dbReference type="InterPro" id="IPR036736">
    <property type="entry name" value="ACP-like_sf"/>
</dbReference>
<dbReference type="InterPro" id="IPR020806">
    <property type="entry name" value="PKS_PP-bd"/>
</dbReference>
<dbReference type="SUPFAM" id="SSF55048">
    <property type="entry name" value="Probable ACP-binding domain of malonyl-CoA ACP transacylase"/>
    <property type="match status" value="1"/>
</dbReference>
<dbReference type="GO" id="GO:0004312">
    <property type="term" value="F:fatty acid synthase activity"/>
    <property type="evidence" value="ECO:0007669"/>
    <property type="project" value="TreeGrafter"/>
</dbReference>
<dbReference type="Pfam" id="PF00975">
    <property type="entry name" value="Thioesterase"/>
    <property type="match status" value="1"/>
</dbReference>
<dbReference type="Pfam" id="PF00109">
    <property type="entry name" value="ketoacyl-synt"/>
    <property type="match status" value="1"/>
</dbReference>
<dbReference type="GO" id="GO:0004315">
    <property type="term" value="F:3-oxoacyl-[acyl-carrier-protein] synthase activity"/>
    <property type="evidence" value="ECO:0007669"/>
    <property type="project" value="InterPro"/>
</dbReference>
<dbReference type="Pfam" id="PF00698">
    <property type="entry name" value="Acyl_transf_1"/>
    <property type="match status" value="1"/>
</dbReference>
<sequence length="2193" mass="235641">MRSQRLFLFGDQTGEILPSLQDLTRSATTCRGLGKFLDVCTEEIRNAINGAPARYQGTVPQFSSVLELATVVEETKSTRLALNTALLCVAQFGHTILHLEAHPTALQDAGDRPAVVGICTGLLTAAAICCCNTLPEVLEIAPKVIALAFRVGLGVSRRSELIDVAIDSSWATVVSNIDIEAARKTVFEFNSSRFAGNSPRQLYISAQGLATVTVSGPPAMLADLLQRKGLFQNSKKVALPIQAAFHAKHLAPLPLDMVLAGLGQELLDLPVRHGLLLSSSAGEPYRGKTFSEVLQWVIADICQNMVSFEAISTGLGRVLDPNATLYTFGPVTCAKAIKQSLQSRGIDARDSEEGPERARPRPEYSDNDVAIVGMAVRLPGSETLEEFWQVLEEGRDLHEKIRPDRFDVETHCDPTGKAKNTTLTPYGVFIDRPGFFDARLFNMSPREAAQTDPQQRLMLLTTYEALEMSGYSPNRTPATQTRRIGSWMGQTGDDWRDVNASQKVDTYFITGGIRAFGPGRLNYHFGWEGPSYSIDTACSSSAAAIQQGYSALLAGECDMAVGGGANFLSASDLFAGLSRGSFLSKTGGCKTFDHDADGYVRADAVGVIVMKRMRDAIADNDNVLAVLKAAVTNHSAEAISITHPHAETQERLFTSTLNKAGLRPHDIDYGELHGTGTQAGDATESRSVTNVLARDRTASNPLYIGTAKPNLGHGEAGSGVTSLIKAILMMKYNMIPPHVGIKGRINQKLPNLKELNTHISFGKTPFHPRANGDGKRRILINNFDAAGGNTSMVIEDGPKAPAADNHVDSRSHHIVVVSGKTPKAILGNVQRLIHHARRSVPGFRLQDLAYTTTARRMHHVLRQAYPVSSVDRLLAALEKTAADEPWTTKSSSRGPKPPVVFVFTGQGSQYAGMAAELFATHPTFRETLEECNQICVSKGAPSFLELLTGASSFEDSMARASPAQVQLAIVSIEVALAALWKSWGVSPTAVVGHSLGELAALHVAGVLSLHDCLYIVSKRAALVEQRCTPGTHAMLAVQKTALEAAGLLQERAGVGCCEIACLNGPAATVLSGPVESIQDLHKQVQSTGSKATILQTQFAFHSAQMDPILDEYRALAKDVHFAKPTISFVSTLLGEVVTEEGILSPDYLARQTREPVQFSKALSAIKALPELVSGKPVIWVETGPGPVCLGFIRSVTEDGDLLLPSIKRGEADWKTLTGSVAKAYSAGLDINWQEFHRPFERSLRLVDLPRYAFDLKNYWIQYEGDWALRKGDPSPAQPTTSSTDKKTEEASFSTTGLHRVESILEDSAMVSVTFATEASEPKLNKALRGHLVNGAGLCPSSVYADMAFTAAKYLWNIRIKGASEQEEEISLDVRDMAVDKPLLIKPGNTNQIIRVKATMSKSGVSSPSPIVEINFSSQDGEQKNDHAHCTVSFGQGSKWKSEWARQAYLIKSRMDLLIASSSRGEAHRLLRPMVYKLFASFVDYTDKYQGMEEVHIDSSALEATANVEFRATNGGDDGSFTYSPYWIDGLTHLSGFVLNGTEATPADSVFISHGWESLRIVGELSADKRYQSYVRMQPTEKSRVLAGDVYFFDGDEVVAVCQGLKFQQVKRTVLNSLLPTSGTSAAVRTTAVPVPTKAAVGRSAKTREAEVVAKASTPDRLALVRFTIASEVGIDLVELTDEANFADLGIDSLLSITITDRLTEALGLPIPATLFHDCQNMKDIQAHFGQVHGTSSTENIPLSGPGSSNDSSDLETVTCTASDSSTGISTASMQTPCDGDEKLATAIGNIIASEVGVDVSEIDKTAPLSDIGVDSLLTLAIMEAIKTQTGRTFPSSFLTDNPTLAAIEVALCGSSSPPPPGQLSRALGQIQQVNAPPTAQQAKQPPKFQARARLLQSGTSPSSSSTDPPLFLLPDGSGSASSYVGLPRLHLSGAVYGLDSPFLSDPAAFHPAAMTLERAAALYVDEMRRIQPRGPYRIGGWSIGGSYAFEAAAQLLRDHGEVVSCLVLIDAPCPATLPPLPLETVELLEGIGAFDGLVEKRRKKKKEAGGKENEAAAAVSSLREGVRQHFAGSIGALEGYRPRAVPSGMTVGMRVSVIWARFGVWQTVGEDARLQWERNHAGDGGVVGESPASGNAARDWIMDPRRVDCGPDGWDILLPGADISCVTVAGDHFGIMMGQGIVDLGREIVKAMS</sequence>
<dbReference type="SUPFAM" id="SSF47336">
    <property type="entry name" value="ACP-like"/>
    <property type="match status" value="2"/>
</dbReference>
<dbReference type="InterPro" id="IPR014043">
    <property type="entry name" value="Acyl_transferase_dom"/>
</dbReference>
<evidence type="ECO:0000313" key="10">
    <source>
        <dbReference type="EMBL" id="ALP31892.1"/>
    </source>
</evidence>
<dbReference type="EMBL" id="MAVT02000661">
    <property type="protein sequence ID" value="POS74239.1"/>
    <property type="molecule type" value="Genomic_DNA"/>
</dbReference>
<dbReference type="Pfam" id="PF14765">
    <property type="entry name" value="PS-DH"/>
    <property type="match status" value="1"/>
</dbReference>
<dbReference type="InterPro" id="IPR001227">
    <property type="entry name" value="Ac_transferase_dom_sf"/>
</dbReference>
<feature type="domain" description="Ketosynthase family 3 (KS3)" evidence="8">
    <location>
        <begin position="366"/>
        <end position="796"/>
    </location>
</feature>
<dbReference type="SUPFAM" id="SSF52151">
    <property type="entry name" value="FabD/lysophospholipase-like"/>
    <property type="match status" value="1"/>
</dbReference>
<dbReference type="SMART" id="SM01294">
    <property type="entry name" value="PKS_PP_betabranch"/>
    <property type="match status" value="1"/>
</dbReference>
<dbReference type="InterPro" id="IPR016035">
    <property type="entry name" value="Acyl_Trfase/lysoPLipase"/>
</dbReference>
<dbReference type="SMART" id="SM00825">
    <property type="entry name" value="PKS_KS"/>
    <property type="match status" value="1"/>
</dbReference>
<evidence type="ECO:0000256" key="3">
    <source>
        <dbReference type="ARBA" id="ARBA00022679"/>
    </source>
</evidence>
<dbReference type="InterPro" id="IPR042104">
    <property type="entry name" value="PKS_dehydratase_sf"/>
</dbReference>
<dbReference type="CDD" id="cd00833">
    <property type="entry name" value="PKS"/>
    <property type="match status" value="1"/>
</dbReference>